<gene>
    <name evidence="4" type="ORF">SAMN05421748_114121</name>
</gene>
<keyword evidence="2" id="KW-0067">ATP-binding</keyword>
<dbReference type="GO" id="GO:0003677">
    <property type="term" value="F:DNA binding"/>
    <property type="evidence" value="ECO:0007669"/>
    <property type="project" value="InterPro"/>
</dbReference>
<keyword evidence="5" id="KW-1185">Reference proteome</keyword>
<dbReference type="SMART" id="SM00421">
    <property type="entry name" value="HTH_LUXR"/>
    <property type="match status" value="1"/>
</dbReference>
<dbReference type="GO" id="GO:0004016">
    <property type="term" value="F:adenylate cyclase activity"/>
    <property type="evidence" value="ECO:0007669"/>
    <property type="project" value="TreeGrafter"/>
</dbReference>
<dbReference type="GO" id="GO:0005737">
    <property type="term" value="C:cytoplasm"/>
    <property type="evidence" value="ECO:0007669"/>
    <property type="project" value="TreeGrafter"/>
</dbReference>
<dbReference type="Pfam" id="PF13191">
    <property type="entry name" value="AAA_16"/>
    <property type="match status" value="1"/>
</dbReference>
<evidence type="ECO:0000256" key="2">
    <source>
        <dbReference type="ARBA" id="ARBA00022840"/>
    </source>
</evidence>
<dbReference type="RefSeq" id="WP_143234945.1">
    <property type="nucleotide sequence ID" value="NZ_OBDY01000014.1"/>
</dbReference>
<dbReference type="PROSITE" id="PS50043">
    <property type="entry name" value="HTH_LUXR_2"/>
    <property type="match status" value="1"/>
</dbReference>
<evidence type="ECO:0000313" key="5">
    <source>
        <dbReference type="Proteomes" id="UP000219612"/>
    </source>
</evidence>
<dbReference type="PANTHER" id="PTHR16305:SF35">
    <property type="entry name" value="TRANSCRIPTIONAL ACTIVATOR DOMAIN"/>
    <property type="match status" value="1"/>
</dbReference>
<dbReference type="GO" id="GO:0006355">
    <property type="term" value="P:regulation of DNA-templated transcription"/>
    <property type="evidence" value="ECO:0007669"/>
    <property type="project" value="InterPro"/>
</dbReference>
<dbReference type="Proteomes" id="UP000219612">
    <property type="component" value="Unassembled WGS sequence"/>
</dbReference>
<keyword evidence="1" id="KW-0547">Nucleotide-binding</keyword>
<organism evidence="4 5">
    <name type="scientific">Paractinoplanes atraurantiacus</name>
    <dbReference type="NCBI Taxonomy" id="1036182"/>
    <lineage>
        <taxon>Bacteria</taxon>
        <taxon>Bacillati</taxon>
        <taxon>Actinomycetota</taxon>
        <taxon>Actinomycetes</taxon>
        <taxon>Micromonosporales</taxon>
        <taxon>Micromonosporaceae</taxon>
        <taxon>Paractinoplanes</taxon>
    </lineage>
</organism>
<name>A0A285J3G2_9ACTN</name>
<evidence type="ECO:0000313" key="4">
    <source>
        <dbReference type="EMBL" id="SNY53661.1"/>
    </source>
</evidence>
<protein>
    <submittedName>
        <fullName evidence="4">Regulatory protein, luxR family</fullName>
    </submittedName>
</protein>
<dbReference type="PRINTS" id="PR00038">
    <property type="entry name" value="HTHLUXR"/>
</dbReference>
<evidence type="ECO:0000256" key="1">
    <source>
        <dbReference type="ARBA" id="ARBA00022741"/>
    </source>
</evidence>
<dbReference type="InterPro" id="IPR016032">
    <property type="entry name" value="Sig_transdc_resp-reg_C-effctor"/>
</dbReference>
<dbReference type="SUPFAM" id="SSF46894">
    <property type="entry name" value="C-terminal effector domain of the bipartite response regulators"/>
    <property type="match status" value="1"/>
</dbReference>
<dbReference type="AlphaFoldDB" id="A0A285J3G2"/>
<dbReference type="CDD" id="cd06170">
    <property type="entry name" value="LuxR_C_like"/>
    <property type="match status" value="1"/>
</dbReference>
<feature type="domain" description="HTH luxR-type" evidence="3">
    <location>
        <begin position="842"/>
        <end position="907"/>
    </location>
</feature>
<dbReference type="SUPFAM" id="SSF52540">
    <property type="entry name" value="P-loop containing nucleoside triphosphate hydrolases"/>
    <property type="match status" value="1"/>
</dbReference>
<dbReference type="InterPro" id="IPR041664">
    <property type="entry name" value="AAA_16"/>
</dbReference>
<dbReference type="Gene3D" id="1.10.10.10">
    <property type="entry name" value="Winged helix-like DNA-binding domain superfamily/Winged helix DNA-binding domain"/>
    <property type="match status" value="1"/>
</dbReference>
<dbReference type="InterPro" id="IPR036388">
    <property type="entry name" value="WH-like_DNA-bd_sf"/>
</dbReference>
<dbReference type="OrthoDB" id="3197423at2"/>
<proteinExistence type="predicted"/>
<dbReference type="Pfam" id="PF00196">
    <property type="entry name" value="GerE"/>
    <property type="match status" value="1"/>
</dbReference>
<dbReference type="PANTHER" id="PTHR16305">
    <property type="entry name" value="TESTICULAR SOLUBLE ADENYLYL CYCLASE"/>
    <property type="match status" value="1"/>
</dbReference>
<dbReference type="InterPro" id="IPR027417">
    <property type="entry name" value="P-loop_NTPase"/>
</dbReference>
<reference evidence="4 5" key="1">
    <citation type="submission" date="2017-09" db="EMBL/GenBank/DDBJ databases">
        <authorList>
            <person name="Ehlers B."/>
            <person name="Leendertz F.H."/>
        </authorList>
    </citation>
    <scope>NUCLEOTIDE SEQUENCE [LARGE SCALE GENOMIC DNA]</scope>
    <source>
        <strain evidence="4 5">CGMCC 4.6857</strain>
    </source>
</reference>
<dbReference type="InterPro" id="IPR000792">
    <property type="entry name" value="Tscrpt_reg_LuxR_C"/>
</dbReference>
<sequence length="907" mass="94056">MILPQQSGALVGRAIESEKLGTLLEGVHDRGTAVLIEGTPGIGKTSLLQDLSARALVSGFRELAARGVQGVGATGFGGLHQVLHPVLDRVAALPESQRAALLVAFGEQEGPAPDRLLISLAVQSLLEEAAAAGPLLITVDDLHWLDRSSADVIAFVARRLAAAPVLLVATTRTDAAYPDRGGAFPEVIRLSTLAPEDASALLDRVAPELGARPRRKLLAAASGNPLALRELAAATAGGSLDDSDRLPMTERLEQAFMAEVNQLPVAGRSVLLLAAAGEDLAAGEFEAALGAAGLSPADLEPVERSGLLRMDGGRAVFSHPLVSSAVYGGASLTDRAGVHTALASVAHDPGRAALHRAAAAFGFDEDVAADLEAAANQARRHGAHPEAMIAFRRAAALSPAVANRVRRLAAATESARAGGLSAEAADLVREALPLAQDPTDIRVLARAEWLLSVTGSLAGPSVLDLVALAARLGRAEGARPADQIEILLWAASNSRTFQEPEEVRRVVRAALEEIPPGDRDELHQVGMALIAPGGGATFRDLSALAPRILAIDPVIMNFLAFAAEGEQDLATAVECWTIAADHHHAAGRLGDEATAICGRSSPRIVAGDLIGGLADGEQALRLSADFDLGITGAMAAADVALGSARIGDLARARSAIEQLGEFPGAEVPRIQAVTAWAEGLIALDEGRYADALTALEGTSVNEPIELWAAADSVEAAVRAGRTEAAQRRLAMLATAAAGLPGATSLQHARARAQALLAVDGQARELFEAAVEHGLRAGSAFDLGRTRLLFGEWLRRARHVAEAREQLTAAVELLREAGAESWAARAGNELALAGSGVAGQRARQDPTGLLTTREAQVAGLAARGLTNNEIAGQLHLSPRTVADHLQKIFGKLGISQRSQLAVLWAAGR</sequence>
<evidence type="ECO:0000259" key="3">
    <source>
        <dbReference type="PROSITE" id="PS50043"/>
    </source>
</evidence>
<dbReference type="EMBL" id="OBDY01000014">
    <property type="protein sequence ID" value="SNY53661.1"/>
    <property type="molecule type" value="Genomic_DNA"/>
</dbReference>
<accession>A0A285J3G2</accession>
<dbReference type="GO" id="GO:0005524">
    <property type="term" value="F:ATP binding"/>
    <property type="evidence" value="ECO:0007669"/>
    <property type="project" value="UniProtKB-KW"/>
</dbReference>